<name>A0ABZ0KWJ9_9BACL</name>
<dbReference type="PROSITE" id="PS51352">
    <property type="entry name" value="THIOREDOXIN_2"/>
    <property type="match status" value="1"/>
</dbReference>
<dbReference type="PANTHER" id="PTHR12151">
    <property type="entry name" value="ELECTRON TRANSPORT PROTIN SCO1/SENC FAMILY MEMBER"/>
    <property type="match status" value="1"/>
</dbReference>
<dbReference type="CDD" id="cd02968">
    <property type="entry name" value="SCO"/>
    <property type="match status" value="1"/>
</dbReference>
<comment type="similarity">
    <text evidence="1">Belongs to the SCO1/2 family.</text>
</comment>
<protein>
    <submittedName>
        <fullName evidence="5">SCO family protein</fullName>
    </submittedName>
</protein>
<feature type="chain" id="PRO_5047471117" evidence="3">
    <location>
        <begin position="21"/>
        <end position="190"/>
    </location>
</feature>
<evidence type="ECO:0000256" key="1">
    <source>
        <dbReference type="ARBA" id="ARBA00010996"/>
    </source>
</evidence>
<accession>A0ABZ0KWJ9</accession>
<dbReference type="SUPFAM" id="SSF52833">
    <property type="entry name" value="Thioredoxin-like"/>
    <property type="match status" value="1"/>
</dbReference>
<evidence type="ECO:0000313" key="5">
    <source>
        <dbReference type="EMBL" id="WOV84772.1"/>
    </source>
</evidence>
<evidence type="ECO:0000256" key="3">
    <source>
        <dbReference type="SAM" id="SignalP"/>
    </source>
</evidence>
<keyword evidence="6" id="KW-1185">Reference proteome</keyword>
<feature type="signal peptide" evidence="3">
    <location>
        <begin position="1"/>
        <end position="20"/>
    </location>
</feature>
<dbReference type="Proteomes" id="UP001303532">
    <property type="component" value="Chromosome"/>
</dbReference>
<dbReference type="InterPro" id="IPR013766">
    <property type="entry name" value="Thioredoxin_domain"/>
</dbReference>
<feature type="domain" description="Thioredoxin" evidence="4">
    <location>
        <begin position="25"/>
        <end position="190"/>
    </location>
</feature>
<evidence type="ECO:0000259" key="4">
    <source>
        <dbReference type="PROSITE" id="PS51352"/>
    </source>
</evidence>
<sequence length="190" mass="21434">MKIKAAVILFAALVLLSACKPKIETNMSETIPDFKYTTQDDQPFGLKDLKGDWWIAYFSYTHCTTVCPRTTANMVSVQQDLKEAGLSPQIVSFGIDPEKDTPEILRQYAKDYGADLHSFTFLTGYDFETVRDLSMNTFKAVLDTGALDQRTHSYYFYLINPEGKIVKKYNGLSGEDNDLLVEDVETVLGK</sequence>
<dbReference type="EMBL" id="CP116341">
    <property type="protein sequence ID" value="WOV84772.1"/>
    <property type="molecule type" value="Genomic_DNA"/>
</dbReference>
<organism evidence="5 6">
    <name type="scientific">Sporosarcina jeotgali</name>
    <dbReference type="NCBI Taxonomy" id="3020056"/>
    <lineage>
        <taxon>Bacteria</taxon>
        <taxon>Bacillati</taxon>
        <taxon>Bacillota</taxon>
        <taxon>Bacilli</taxon>
        <taxon>Bacillales</taxon>
        <taxon>Caryophanaceae</taxon>
        <taxon>Sporosarcina</taxon>
    </lineage>
</organism>
<dbReference type="Pfam" id="PF02630">
    <property type="entry name" value="SCO1-SenC"/>
    <property type="match status" value="1"/>
</dbReference>
<gene>
    <name evidence="5" type="ORF">PGH26_02260</name>
</gene>
<evidence type="ECO:0000256" key="2">
    <source>
        <dbReference type="ARBA" id="ARBA00023008"/>
    </source>
</evidence>
<evidence type="ECO:0000313" key="6">
    <source>
        <dbReference type="Proteomes" id="UP001303532"/>
    </source>
</evidence>
<reference evidence="5 6" key="1">
    <citation type="submission" date="2023-01" db="EMBL/GenBank/DDBJ databases">
        <title>Sporosarcina sp. nov., isolated from Korean tranditional fermented seafood 'Jeotgal'.</title>
        <authorList>
            <person name="Yang A.-I."/>
        </authorList>
    </citation>
    <scope>NUCLEOTIDE SEQUENCE [LARGE SCALE GENOMIC DNA]</scope>
    <source>
        <strain evidence="5 6">B2O-1</strain>
    </source>
</reference>
<dbReference type="PANTHER" id="PTHR12151:SF25">
    <property type="entry name" value="LINALOOL DEHYDRATASE_ISOMERASE DOMAIN-CONTAINING PROTEIN"/>
    <property type="match status" value="1"/>
</dbReference>
<dbReference type="InterPro" id="IPR003782">
    <property type="entry name" value="SCO1/SenC"/>
</dbReference>
<dbReference type="PROSITE" id="PS51257">
    <property type="entry name" value="PROKAR_LIPOPROTEIN"/>
    <property type="match status" value="1"/>
</dbReference>
<dbReference type="Gene3D" id="3.40.30.10">
    <property type="entry name" value="Glutaredoxin"/>
    <property type="match status" value="1"/>
</dbReference>
<keyword evidence="3" id="KW-0732">Signal</keyword>
<dbReference type="RefSeq" id="WP_323692413.1">
    <property type="nucleotide sequence ID" value="NZ_CP116341.1"/>
</dbReference>
<dbReference type="InterPro" id="IPR036249">
    <property type="entry name" value="Thioredoxin-like_sf"/>
</dbReference>
<keyword evidence="2" id="KW-0186">Copper</keyword>
<proteinExistence type="inferred from homology"/>